<dbReference type="GeneID" id="117645657"/>
<gene>
    <name evidence="4" type="primary">LOC117645657</name>
</gene>
<protein>
    <submittedName>
        <fullName evidence="4">Uncharacterized protein LOC117645657</fullName>
    </submittedName>
</protein>
<dbReference type="InParanoid" id="A0A6P8YWE5"/>
<feature type="coiled-coil region" evidence="1">
    <location>
        <begin position="204"/>
        <end position="294"/>
    </location>
</feature>
<keyword evidence="1" id="KW-0175">Coiled coil</keyword>
<evidence type="ECO:0000256" key="1">
    <source>
        <dbReference type="SAM" id="Coils"/>
    </source>
</evidence>
<accession>A0A6P8YWE5</accession>
<feature type="region of interest" description="Disordered" evidence="2">
    <location>
        <begin position="111"/>
        <end position="130"/>
    </location>
</feature>
<evidence type="ECO:0000256" key="2">
    <source>
        <dbReference type="SAM" id="MobiDB-lite"/>
    </source>
</evidence>
<dbReference type="AlphaFoldDB" id="A0A6P8YWE5"/>
<dbReference type="KEGG" id="tpal:117645657"/>
<organism evidence="4">
    <name type="scientific">Thrips palmi</name>
    <name type="common">Melon thrips</name>
    <dbReference type="NCBI Taxonomy" id="161013"/>
    <lineage>
        <taxon>Eukaryota</taxon>
        <taxon>Metazoa</taxon>
        <taxon>Ecdysozoa</taxon>
        <taxon>Arthropoda</taxon>
        <taxon>Hexapoda</taxon>
        <taxon>Insecta</taxon>
        <taxon>Pterygota</taxon>
        <taxon>Neoptera</taxon>
        <taxon>Paraneoptera</taxon>
        <taxon>Thysanoptera</taxon>
        <taxon>Terebrantia</taxon>
        <taxon>Thripoidea</taxon>
        <taxon>Thripidae</taxon>
        <taxon>Thrips</taxon>
    </lineage>
</organism>
<proteinExistence type="predicted"/>
<reference evidence="4" key="1">
    <citation type="submission" date="2025-08" db="UniProtKB">
        <authorList>
            <consortium name="RefSeq"/>
        </authorList>
    </citation>
    <scope>IDENTIFICATION</scope>
    <source>
        <tissue evidence="4">Total insect</tissue>
    </source>
</reference>
<dbReference type="OrthoDB" id="10644283at2759"/>
<keyword evidence="3" id="KW-1185">Reference proteome</keyword>
<sequence length="311" mass="33078">MLAARVKSYYAAAGGDGAGKKVKEVVPPSARTSRTSRTACGRLALSSSCAPLLASLKKTHSCGASLHVPLPTHAVLAVEGPAALSKRPKKSRSVGDLANYAKHFTKCRAGVPAPMDRGGEGGVRDSTPGPWAVQPAALAHGTASTGTCGALRACQLLMLNAWRMRREETRVLRTRVDQMRLQITTLRSLNKQEGERAVRAHQDSGRARLQCDGLRQQLEALRTESESLAAANAALEGRIAEQMTTAENLRNELQAAKQDAAALDAQLAKERAKLAAARQQCGDLNEQVAGTEALLKEAGVQLEAARCDCER</sequence>
<evidence type="ECO:0000313" key="3">
    <source>
        <dbReference type="Proteomes" id="UP000515158"/>
    </source>
</evidence>
<dbReference type="RefSeq" id="XP_034241835.1">
    <property type="nucleotide sequence ID" value="XM_034385944.1"/>
</dbReference>
<dbReference type="Gene3D" id="1.10.287.1490">
    <property type="match status" value="1"/>
</dbReference>
<name>A0A6P8YWE5_THRPL</name>
<evidence type="ECO:0000313" key="4">
    <source>
        <dbReference type="RefSeq" id="XP_034241835.1"/>
    </source>
</evidence>
<dbReference type="Proteomes" id="UP000515158">
    <property type="component" value="Unplaced"/>
</dbReference>